<evidence type="ECO:0000256" key="1">
    <source>
        <dbReference type="SAM" id="MobiDB-lite"/>
    </source>
</evidence>
<gene>
    <name evidence="2" type="ORF">O181_037865</name>
</gene>
<comment type="caution">
    <text evidence="2">The sequence shown here is derived from an EMBL/GenBank/DDBJ whole genome shotgun (WGS) entry which is preliminary data.</text>
</comment>
<evidence type="ECO:0000313" key="2">
    <source>
        <dbReference type="EMBL" id="MBW0498150.1"/>
    </source>
</evidence>
<feature type="compositionally biased region" description="Polar residues" evidence="1">
    <location>
        <begin position="7"/>
        <end position="18"/>
    </location>
</feature>
<dbReference type="Proteomes" id="UP000765509">
    <property type="component" value="Unassembled WGS sequence"/>
</dbReference>
<reference evidence="2" key="1">
    <citation type="submission" date="2021-03" db="EMBL/GenBank/DDBJ databases">
        <title>Draft genome sequence of rust myrtle Austropuccinia psidii MF-1, a brazilian biotype.</title>
        <authorList>
            <person name="Quecine M.C."/>
            <person name="Pachon D.M.R."/>
            <person name="Bonatelli M.L."/>
            <person name="Correr F.H."/>
            <person name="Franceschini L.M."/>
            <person name="Leite T.F."/>
            <person name="Margarido G.R.A."/>
            <person name="Almeida C.A."/>
            <person name="Ferrarezi J.A."/>
            <person name="Labate C.A."/>
        </authorList>
    </citation>
    <scope>NUCLEOTIDE SEQUENCE</scope>
    <source>
        <strain evidence="2">MF-1</strain>
    </source>
</reference>
<accession>A0A9Q3D8Y1</accession>
<proteinExistence type="predicted"/>
<feature type="region of interest" description="Disordered" evidence="1">
    <location>
        <begin position="1"/>
        <end position="55"/>
    </location>
</feature>
<dbReference type="AlphaFoldDB" id="A0A9Q3D8Y1"/>
<protein>
    <submittedName>
        <fullName evidence="2">Uncharacterized protein</fullName>
    </submittedName>
</protein>
<feature type="region of interest" description="Disordered" evidence="1">
    <location>
        <begin position="81"/>
        <end position="103"/>
    </location>
</feature>
<name>A0A9Q3D8Y1_9BASI</name>
<feature type="compositionally biased region" description="Low complexity" evidence="1">
    <location>
        <begin position="27"/>
        <end position="36"/>
    </location>
</feature>
<keyword evidence="3" id="KW-1185">Reference proteome</keyword>
<dbReference type="EMBL" id="AVOT02014585">
    <property type="protein sequence ID" value="MBW0498150.1"/>
    <property type="molecule type" value="Genomic_DNA"/>
</dbReference>
<organism evidence="2 3">
    <name type="scientific">Austropuccinia psidii MF-1</name>
    <dbReference type="NCBI Taxonomy" id="1389203"/>
    <lineage>
        <taxon>Eukaryota</taxon>
        <taxon>Fungi</taxon>
        <taxon>Dikarya</taxon>
        <taxon>Basidiomycota</taxon>
        <taxon>Pucciniomycotina</taxon>
        <taxon>Pucciniomycetes</taxon>
        <taxon>Pucciniales</taxon>
        <taxon>Sphaerophragmiaceae</taxon>
        <taxon>Austropuccinia</taxon>
    </lineage>
</organism>
<evidence type="ECO:0000313" key="3">
    <source>
        <dbReference type="Proteomes" id="UP000765509"/>
    </source>
</evidence>
<sequence>MKMVRTRNGSNYSVQPDGSEQGRGKSRASSGNSSSRKTFLEDSRVPPIPQGEDHKTLRRMELILSQRKGHKDKELVEEQKSFIHRPEEGVGNSPSFGEGIPNGVYQVQTSSINVQRQAQKTSEDA</sequence>